<proteinExistence type="predicted"/>
<feature type="region of interest" description="Disordered" evidence="1">
    <location>
        <begin position="127"/>
        <end position="155"/>
    </location>
</feature>
<name>A0A3M7PDE3_BRAPC</name>
<feature type="compositionally biased region" description="Low complexity" evidence="1">
    <location>
        <begin position="170"/>
        <end position="185"/>
    </location>
</feature>
<protein>
    <submittedName>
        <fullName evidence="2">Uncharacterized protein</fullName>
    </submittedName>
</protein>
<comment type="caution">
    <text evidence="2">The sequence shown here is derived from an EMBL/GenBank/DDBJ whole genome shotgun (WGS) entry which is preliminary data.</text>
</comment>
<dbReference type="Proteomes" id="UP000276133">
    <property type="component" value="Unassembled WGS sequence"/>
</dbReference>
<evidence type="ECO:0000256" key="1">
    <source>
        <dbReference type="SAM" id="MobiDB-lite"/>
    </source>
</evidence>
<sequence>MISLILGVWRSLKNHEGLITPGRWTRCPLEYFQASRLFLNWFTVETLITGSVGRCLDGETPLVRSNALGWPRLGKRAAMRGRNHLLSKQKTKHSPNIIQTLSKHHPSIIQNAQAHVYIGTQGPNTFHASQPHLTSEPAMSSTSGPPLGNPVAPAPPQYYQSQQMRYSSAMSAASPAPAQPAMLPMQQPPIAPAYQSMNSPMQ</sequence>
<dbReference type="EMBL" id="REGN01011622">
    <property type="protein sequence ID" value="RMZ97121.1"/>
    <property type="molecule type" value="Genomic_DNA"/>
</dbReference>
<feature type="region of interest" description="Disordered" evidence="1">
    <location>
        <begin position="170"/>
        <end position="202"/>
    </location>
</feature>
<evidence type="ECO:0000313" key="2">
    <source>
        <dbReference type="EMBL" id="RMZ97121.1"/>
    </source>
</evidence>
<dbReference type="AlphaFoldDB" id="A0A3M7PDE3"/>
<reference evidence="2 3" key="1">
    <citation type="journal article" date="2018" name="Sci. Rep.">
        <title>Genomic signatures of local adaptation to the degree of environmental predictability in rotifers.</title>
        <authorList>
            <person name="Franch-Gras L."/>
            <person name="Hahn C."/>
            <person name="Garcia-Roger E.M."/>
            <person name="Carmona M.J."/>
            <person name="Serra M."/>
            <person name="Gomez A."/>
        </authorList>
    </citation>
    <scope>NUCLEOTIDE SEQUENCE [LARGE SCALE GENOMIC DNA]</scope>
    <source>
        <strain evidence="2">HYR1</strain>
    </source>
</reference>
<evidence type="ECO:0000313" key="3">
    <source>
        <dbReference type="Proteomes" id="UP000276133"/>
    </source>
</evidence>
<organism evidence="2 3">
    <name type="scientific">Brachionus plicatilis</name>
    <name type="common">Marine rotifer</name>
    <name type="synonym">Brachionus muelleri</name>
    <dbReference type="NCBI Taxonomy" id="10195"/>
    <lineage>
        <taxon>Eukaryota</taxon>
        <taxon>Metazoa</taxon>
        <taxon>Spiralia</taxon>
        <taxon>Gnathifera</taxon>
        <taxon>Rotifera</taxon>
        <taxon>Eurotatoria</taxon>
        <taxon>Monogononta</taxon>
        <taxon>Pseudotrocha</taxon>
        <taxon>Ploima</taxon>
        <taxon>Brachionidae</taxon>
        <taxon>Brachionus</taxon>
    </lineage>
</organism>
<accession>A0A3M7PDE3</accession>
<feature type="non-terminal residue" evidence="2">
    <location>
        <position position="202"/>
    </location>
</feature>
<gene>
    <name evidence="2" type="ORF">BpHYR1_009187</name>
</gene>
<feature type="compositionally biased region" description="Polar residues" evidence="1">
    <location>
        <begin position="127"/>
        <end position="143"/>
    </location>
</feature>
<feature type="compositionally biased region" description="Low complexity" evidence="1">
    <location>
        <begin position="144"/>
        <end position="155"/>
    </location>
</feature>
<keyword evidence="3" id="KW-1185">Reference proteome</keyword>